<evidence type="ECO:0000313" key="2">
    <source>
        <dbReference type="EMBL" id="GEU80632.1"/>
    </source>
</evidence>
<dbReference type="EMBL" id="BKCJ010008114">
    <property type="protein sequence ID" value="GEU80632.1"/>
    <property type="molecule type" value="Genomic_DNA"/>
</dbReference>
<sequence length="593" mass="64717">MDLSVFIRHSDPTKLWIGETDLAKREVKLLKTTDGRTVSLDPPVTAALGDSGDSINKLFDEGNDAGQEHSIERDDDVLEETVANGALEVVAEKTKKKHKRKVVGDASGPTFPPKKLKEDYHARASSTGGKSLTTICELLLDGSSVSSGVTGPPTVVFLSPTPNNEPTDFTSPAKDAPVTTVVTTTVTADSFIVPPPKVRVVSKNLEIVVASTSVGGVNADVAGTSKLNEPVDSSDSFYASHDLDSDTLHCIYLYSKFNVGAARQVYLGAESDVEIVHLKSLLSLKEAEAAEAIRLRGQLTVVEAADAAKGGELRDLKRRILHLKGREMSCLRRSRPLSPRMPQKRLTWHPLESKKDSLVTQKNSLEFAFELFRERMEALVAELDAQLSKMAIHLDEEFYPRFLTTISERRWFLTHGLKLVLLKCLQSSEYLQALGQAISCAVNKGIQDGLKARIDHGQAGRDLIQEGIMHCSSYGFSPLGGLKDDVVIRETSLSSSLQVINLRVQRFRGEVKEKRLLLTDVITSLVEPLSSKSLTGEASTSAAPITTLSMIFASFNFVHPTSVVSDQVLDVDPHNEDPSAVTFEKEELGTSQE</sequence>
<organism evidence="2">
    <name type="scientific">Tanacetum cinerariifolium</name>
    <name type="common">Dalmatian daisy</name>
    <name type="synonym">Chrysanthemum cinerariifolium</name>
    <dbReference type="NCBI Taxonomy" id="118510"/>
    <lineage>
        <taxon>Eukaryota</taxon>
        <taxon>Viridiplantae</taxon>
        <taxon>Streptophyta</taxon>
        <taxon>Embryophyta</taxon>
        <taxon>Tracheophyta</taxon>
        <taxon>Spermatophyta</taxon>
        <taxon>Magnoliopsida</taxon>
        <taxon>eudicotyledons</taxon>
        <taxon>Gunneridae</taxon>
        <taxon>Pentapetalae</taxon>
        <taxon>asterids</taxon>
        <taxon>campanulids</taxon>
        <taxon>Asterales</taxon>
        <taxon>Asteraceae</taxon>
        <taxon>Asteroideae</taxon>
        <taxon>Anthemideae</taxon>
        <taxon>Anthemidinae</taxon>
        <taxon>Tanacetum</taxon>
    </lineage>
</organism>
<name>A0A6L2N655_TANCI</name>
<protein>
    <submittedName>
        <fullName evidence="2">Uncharacterized protein</fullName>
    </submittedName>
</protein>
<accession>A0A6L2N655</accession>
<reference evidence="2" key="1">
    <citation type="journal article" date="2019" name="Sci. Rep.">
        <title>Draft genome of Tanacetum cinerariifolium, the natural source of mosquito coil.</title>
        <authorList>
            <person name="Yamashiro T."/>
            <person name="Shiraishi A."/>
            <person name="Satake H."/>
            <person name="Nakayama K."/>
        </authorList>
    </citation>
    <scope>NUCLEOTIDE SEQUENCE</scope>
</reference>
<comment type="caution">
    <text evidence="2">The sequence shown here is derived from an EMBL/GenBank/DDBJ whole genome shotgun (WGS) entry which is preliminary data.</text>
</comment>
<proteinExistence type="predicted"/>
<feature type="region of interest" description="Disordered" evidence="1">
    <location>
        <begin position="569"/>
        <end position="593"/>
    </location>
</feature>
<evidence type="ECO:0000256" key="1">
    <source>
        <dbReference type="SAM" id="MobiDB-lite"/>
    </source>
</evidence>
<dbReference type="AlphaFoldDB" id="A0A6L2N655"/>
<gene>
    <name evidence="2" type="ORF">Tci_052610</name>
</gene>
<feature type="compositionally biased region" description="Basic and acidic residues" evidence="1">
    <location>
        <begin position="571"/>
        <end position="593"/>
    </location>
</feature>
<feature type="region of interest" description="Disordered" evidence="1">
    <location>
        <begin position="100"/>
        <end position="120"/>
    </location>
</feature>